<evidence type="ECO:0000256" key="6">
    <source>
        <dbReference type="ARBA" id="ARBA00023224"/>
    </source>
</evidence>
<evidence type="ECO:0000256" key="3">
    <source>
        <dbReference type="ARBA" id="ARBA00022692"/>
    </source>
</evidence>
<organism evidence="12 13">
    <name type="scientific">Bacillus benzoevorans</name>
    <dbReference type="NCBI Taxonomy" id="1456"/>
    <lineage>
        <taxon>Bacteria</taxon>
        <taxon>Bacillati</taxon>
        <taxon>Bacillota</taxon>
        <taxon>Bacilli</taxon>
        <taxon>Bacillales</taxon>
        <taxon>Bacillaceae</taxon>
        <taxon>Bacillus</taxon>
    </lineage>
</organism>
<evidence type="ECO:0000313" key="13">
    <source>
        <dbReference type="Proteomes" id="UP000531594"/>
    </source>
</evidence>
<comment type="subcellular location">
    <subcellularLocation>
        <location evidence="1">Cell membrane</location>
        <topology evidence="1">Multi-pass membrane protein</topology>
    </subcellularLocation>
</comment>
<evidence type="ECO:0000256" key="9">
    <source>
        <dbReference type="SAM" id="Phobius"/>
    </source>
</evidence>
<evidence type="ECO:0000256" key="2">
    <source>
        <dbReference type="ARBA" id="ARBA00022475"/>
    </source>
</evidence>
<dbReference type="InterPro" id="IPR029151">
    <property type="entry name" value="Sensor-like_sf"/>
</dbReference>
<dbReference type="PROSITE" id="PS50111">
    <property type="entry name" value="CHEMOTAXIS_TRANSDUC_2"/>
    <property type="match status" value="1"/>
</dbReference>
<feature type="transmembrane region" description="Helical" evidence="9">
    <location>
        <begin position="186"/>
        <end position="204"/>
    </location>
</feature>
<evidence type="ECO:0000256" key="7">
    <source>
        <dbReference type="ARBA" id="ARBA00029447"/>
    </source>
</evidence>
<gene>
    <name evidence="12" type="ORF">HNR53_002015</name>
</gene>
<evidence type="ECO:0000259" key="10">
    <source>
        <dbReference type="PROSITE" id="PS50111"/>
    </source>
</evidence>
<keyword evidence="4 9" id="KW-1133">Transmembrane helix</keyword>
<comment type="similarity">
    <text evidence="7">Belongs to the methyl-accepting chemotaxis (MCP) protein family.</text>
</comment>
<accession>A0A7X0HT35</accession>
<dbReference type="SMART" id="SM00304">
    <property type="entry name" value="HAMP"/>
    <property type="match status" value="1"/>
</dbReference>
<dbReference type="Pfam" id="PF17202">
    <property type="entry name" value="sCache_3_3"/>
    <property type="match status" value="1"/>
</dbReference>
<feature type="domain" description="HAMP" evidence="11">
    <location>
        <begin position="206"/>
        <end position="259"/>
    </location>
</feature>
<dbReference type="SUPFAM" id="SSF58104">
    <property type="entry name" value="Methyl-accepting chemotaxis protein (MCP) signaling domain"/>
    <property type="match status" value="1"/>
</dbReference>
<dbReference type="PANTHER" id="PTHR32089:SF112">
    <property type="entry name" value="LYSOZYME-LIKE PROTEIN-RELATED"/>
    <property type="match status" value="1"/>
</dbReference>
<feature type="domain" description="Methyl-accepting transducer" evidence="10">
    <location>
        <begin position="278"/>
        <end position="528"/>
    </location>
</feature>
<proteinExistence type="inferred from homology"/>
<dbReference type="PANTHER" id="PTHR32089">
    <property type="entry name" value="METHYL-ACCEPTING CHEMOTAXIS PROTEIN MCPB"/>
    <property type="match status" value="1"/>
</dbReference>
<keyword evidence="3 9" id="KW-0812">Transmembrane</keyword>
<dbReference type="RefSeq" id="WP_184525373.1">
    <property type="nucleotide sequence ID" value="NZ_JACHGK010000005.1"/>
</dbReference>
<keyword evidence="13" id="KW-1185">Reference proteome</keyword>
<dbReference type="GO" id="GO:0007165">
    <property type="term" value="P:signal transduction"/>
    <property type="evidence" value="ECO:0007669"/>
    <property type="project" value="UniProtKB-KW"/>
</dbReference>
<dbReference type="CDD" id="cd06225">
    <property type="entry name" value="HAMP"/>
    <property type="match status" value="1"/>
</dbReference>
<sequence length="577" mass="63065">MKQSISKKISVLIFSCILLLTALLSSINYYLTKENLLKSAETKLISDLQLSYNYVDQKISGEWEIIDNQLYKGNVNMVGNMTIVDSIGKLTNGDSTTLFQNDTRISTNVMKDGKRAINTKVADDVANVVINQKKRFIGRANVVGNWYQTAYEPILNSKGEVIGIWFVGVPESPYIKIAQQSAINNLWISLAISIFIILIISFYTKRKIISPIIQLKNTANEIANLNLNVKIITPKGNDEIAQLANAFRKMRDYLKVFATTVASSANHVAETSHSLAESAKQTSESANQIGVTMNEVAMGSGSQADQAGQIVKMMEQTVKVVSTSLDKIEETAKSAMDSTSIARKGGEAINEAIEHLVTVTQTVSDATDSIQKLGNRSEEIGGIITVITGIAEQTNLLALNAAIEAARAGEQGKGFAVVADEVRRLAEQSSLSAGQIKNLISAIQDETSVTVRTMESNLVAMKEQVSLINKGGNALREIVEKVEKTEVDVQQIKETFELVNMNSLQVQHAIQDISSIIEESAAATEEVAAASEEQFATIEEITASADELAYISKQLRNEANKFQLKTKETVFPIMEIR</sequence>
<dbReference type="Pfam" id="PF00672">
    <property type="entry name" value="HAMP"/>
    <property type="match status" value="1"/>
</dbReference>
<dbReference type="EMBL" id="JACHGK010000005">
    <property type="protein sequence ID" value="MBB6445397.1"/>
    <property type="molecule type" value="Genomic_DNA"/>
</dbReference>
<dbReference type="Pfam" id="PF00015">
    <property type="entry name" value="MCPsignal"/>
    <property type="match status" value="1"/>
</dbReference>
<evidence type="ECO:0000256" key="5">
    <source>
        <dbReference type="ARBA" id="ARBA00023136"/>
    </source>
</evidence>
<evidence type="ECO:0000256" key="8">
    <source>
        <dbReference type="PROSITE-ProRule" id="PRU00284"/>
    </source>
</evidence>
<reference evidence="12 13" key="1">
    <citation type="submission" date="2020-08" db="EMBL/GenBank/DDBJ databases">
        <title>Genomic Encyclopedia of Type Strains, Phase IV (KMG-IV): sequencing the most valuable type-strain genomes for metagenomic binning, comparative biology and taxonomic classification.</title>
        <authorList>
            <person name="Goeker M."/>
        </authorList>
    </citation>
    <scope>NUCLEOTIDE SEQUENCE [LARGE SCALE GENOMIC DNA]</scope>
    <source>
        <strain evidence="12 13">DSM 5391</strain>
    </source>
</reference>
<keyword evidence="6 8" id="KW-0807">Transducer</keyword>
<dbReference type="InterPro" id="IPR033463">
    <property type="entry name" value="sCache_3"/>
</dbReference>
<dbReference type="Gene3D" id="1.10.287.950">
    <property type="entry name" value="Methyl-accepting chemotaxis protein"/>
    <property type="match status" value="1"/>
</dbReference>
<name>A0A7X0HT35_9BACI</name>
<evidence type="ECO:0000259" key="11">
    <source>
        <dbReference type="PROSITE" id="PS50885"/>
    </source>
</evidence>
<dbReference type="PROSITE" id="PS50885">
    <property type="entry name" value="HAMP"/>
    <property type="match status" value="1"/>
</dbReference>
<dbReference type="GO" id="GO:0005886">
    <property type="term" value="C:plasma membrane"/>
    <property type="evidence" value="ECO:0007669"/>
    <property type="project" value="UniProtKB-SubCell"/>
</dbReference>
<dbReference type="InterPro" id="IPR004089">
    <property type="entry name" value="MCPsignal_dom"/>
</dbReference>
<keyword evidence="5 9" id="KW-0472">Membrane</keyword>
<dbReference type="CDD" id="cd11386">
    <property type="entry name" value="MCP_signal"/>
    <property type="match status" value="1"/>
</dbReference>
<evidence type="ECO:0000313" key="12">
    <source>
        <dbReference type="EMBL" id="MBB6445397.1"/>
    </source>
</evidence>
<dbReference type="InterPro" id="IPR003660">
    <property type="entry name" value="HAMP_dom"/>
</dbReference>
<comment type="caution">
    <text evidence="12">The sequence shown here is derived from an EMBL/GenBank/DDBJ whole genome shotgun (WGS) entry which is preliminary data.</text>
</comment>
<dbReference type="SUPFAM" id="SSF103190">
    <property type="entry name" value="Sensory domain-like"/>
    <property type="match status" value="1"/>
</dbReference>
<keyword evidence="2" id="KW-1003">Cell membrane</keyword>
<dbReference type="SMART" id="SM00283">
    <property type="entry name" value="MA"/>
    <property type="match status" value="1"/>
</dbReference>
<evidence type="ECO:0000256" key="1">
    <source>
        <dbReference type="ARBA" id="ARBA00004651"/>
    </source>
</evidence>
<dbReference type="Gene3D" id="6.10.340.10">
    <property type="match status" value="1"/>
</dbReference>
<dbReference type="Proteomes" id="UP000531594">
    <property type="component" value="Unassembled WGS sequence"/>
</dbReference>
<evidence type="ECO:0000256" key="4">
    <source>
        <dbReference type="ARBA" id="ARBA00022989"/>
    </source>
</evidence>
<dbReference type="AlphaFoldDB" id="A0A7X0HT35"/>
<protein>
    <submittedName>
        <fullName evidence="12">Methyl-accepting chemotaxis protein</fullName>
    </submittedName>
</protein>